<comment type="caution">
    <text evidence="6">The sequence shown here is derived from an EMBL/GenBank/DDBJ whole genome shotgun (WGS) entry which is preliminary data.</text>
</comment>
<feature type="DNA-binding region" description="H-T-H motif" evidence="4">
    <location>
        <begin position="29"/>
        <end position="48"/>
    </location>
</feature>
<dbReference type="Gene3D" id="1.10.357.10">
    <property type="entry name" value="Tetracycline Repressor, domain 2"/>
    <property type="match status" value="1"/>
</dbReference>
<dbReference type="InterPro" id="IPR009057">
    <property type="entry name" value="Homeodomain-like_sf"/>
</dbReference>
<dbReference type="InterPro" id="IPR001647">
    <property type="entry name" value="HTH_TetR"/>
</dbReference>
<reference evidence="7" key="1">
    <citation type="journal article" date="2019" name="Int. J. Syst. Evol. Microbiol.">
        <title>The Global Catalogue of Microorganisms (GCM) 10K type strain sequencing project: providing services to taxonomists for standard genome sequencing and annotation.</title>
        <authorList>
            <consortium name="The Broad Institute Genomics Platform"/>
            <consortium name="The Broad Institute Genome Sequencing Center for Infectious Disease"/>
            <person name="Wu L."/>
            <person name="Ma J."/>
        </authorList>
    </citation>
    <scope>NUCLEOTIDE SEQUENCE [LARGE SCALE GENOMIC DNA]</scope>
    <source>
        <strain evidence="7">CGMCC 4.7093</strain>
    </source>
</reference>
<keyword evidence="7" id="KW-1185">Reference proteome</keyword>
<dbReference type="InterPro" id="IPR041347">
    <property type="entry name" value="MftR_C"/>
</dbReference>
<evidence type="ECO:0000256" key="1">
    <source>
        <dbReference type="ARBA" id="ARBA00023015"/>
    </source>
</evidence>
<dbReference type="InterPro" id="IPR050109">
    <property type="entry name" value="HTH-type_TetR-like_transc_reg"/>
</dbReference>
<dbReference type="RefSeq" id="WP_378038857.1">
    <property type="nucleotide sequence ID" value="NZ_JBHSIV010000039.1"/>
</dbReference>
<dbReference type="PROSITE" id="PS50977">
    <property type="entry name" value="HTH_TETR_2"/>
    <property type="match status" value="1"/>
</dbReference>
<dbReference type="PANTHER" id="PTHR30055">
    <property type="entry name" value="HTH-TYPE TRANSCRIPTIONAL REGULATOR RUTR"/>
    <property type="match status" value="1"/>
</dbReference>
<organism evidence="6 7">
    <name type="scientific">Actinomycetospora atypica</name>
    <dbReference type="NCBI Taxonomy" id="1290095"/>
    <lineage>
        <taxon>Bacteria</taxon>
        <taxon>Bacillati</taxon>
        <taxon>Actinomycetota</taxon>
        <taxon>Actinomycetes</taxon>
        <taxon>Pseudonocardiales</taxon>
        <taxon>Pseudonocardiaceae</taxon>
        <taxon>Actinomycetospora</taxon>
    </lineage>
</organism>
<dbReference type="Proteomes" id="UP001595947">
    <property type="component" value="Unassembled WGS sequence"/>
</dbReference>
<keyword evidence="1" id="KW-0805">Transcription regulation</keyword>
<keyword evidence="3" id="KW-0804">Transcription</keyword>
<keyword evidence="2 4" id="KW-0238">DNA-binding</keyword>
<evidence type="ECO:0000313" key="6">
    <source>
        <dbReference type="EMBL" id="MFC5065529.1"/>
    </source>
</evidence>
<sequence length="182" mass="19563">MGRWAPGAGGRLQQAAYELFAERGYEQTTVADIAARAGLTERTFFRHYTDKREVFFAGQDGLVDLVVGGITDGPPLEAVVRAFEGATSFFADRRAGARVRQEVVDAHPELQERELAKLARVAAGVAAALRGRGVGEPAATLAAESGVTVFRVAFGRWVAEDADRGLDEVLRETFAELRAVVG</sequence>
<evidence type="ECO:0000259" key="5">
    <source>
        <dbReference type="PROSITE" id="PS50977"/>
    </source>
</evidence>
<dbReference type="Pfam" id="PF17754">
    <property type="entry name" value="TetR_C_14"/>
    <property type="match status" value="1"/>
</dbReference>
<dbReference type="Pfam" id="PF00440">
    <property type="entry name" value="TetR_N"/>
    <property type="match status" value="1"/>
</dbReference>
<dbReference type="EMBL" id="JBHSIV010000039">
    <property type="protein sequence ID" value="MFC5065529.1"/>
    <property type="molecule type" value="Genomic_DNA"/>
</dbReference>
<dbReference type="PANTHER" id="PTHR30055:SF238">
    <property type="entry name" value="MYCOFACTOCIN BIOSYNTHESIS TRANSCRIPTIONAL REGULATOR MFTR-RELATED"/>
    <property type="match status" value="1"/>
</dbReference>
<gene>
    <name evidence="6" type="ORF">ACFPBZ_25150</name>
</gene>
<dbReference type="PRINTS" id="PR00455">
    <property type="entry name" value="HTHTETR"/>
</dbReference>
<evidence type="ECO:0000256" key="3">
    <source>
        <dbReference type="ARBA" id="ARBA00023163"/>
    </source>
</evidence>
<evidence type="ECO:0000313" key="7">
    <source>
        <dbReference type="Proteomes" id="UP001595947"/>
    </source>
</evidence>
<evidence type="ECO:0000256" key="2">
    <source>
        <dbReference type="ARBA" id="ARBA00023125"/>
    </source>
</evidence>
<dbReference type="SUPFAM" id="SSF46689">
    <property type="entry name" value="Homeodomain-like"/>
    <property type="match status" value="1"/>
</dbReference>
<accession>A0ABV9YTR7</accession>
<feature type="domain" description="HTH tetR-type" evidence="5">
    <location>
        <begin position="6"/>
        <end position="66"/>
    </location>
</feature>
<name>A0ABV9YTR7_9PSEU</name>
<evidence type="ECO:0000256" key="4">
    <source>
        <dbReference type="PROSITE-ProRule" id="PRU00335"/>
    </source>
</evidence>
<protein>
    <submittedName>
        <fullName evidence="6">TetR/AcrR family transcriptional regulator</fullName>
    </submittedName>
</protein>
<proteinExistence type="predicted"/>